<feature type="compositionally biased region" description="Polar residues" evidence="5">
    <location>
        <begin position="650"/>
        <end position="664"/>
    </location>
</feature>
<name>A0AAV8QC61_ENSVE</name>
<evidence type="ECO:0000313" key="8">
    <source>
        <dbReference type="Proteomes" id="UP001222027"/>
    </source>
</evidence>
<feature type="region of interest" description="Disordered" evidence="5">
    <location>
        <begin position="506"/>
        <end position="548"/>
    </location>
</feature>
<feature type="region of interest" description="Disordered" evidence="5">
    <location>
        <begin position="421"/>
        <end position="454"/>
    </location>
</feature>
<dbReference type="PANTHER" id="PTHR10938">
    <property type="entry name" value="TRANSLATION INITIATION FACTOR IF-3"/>
    <property type="match status" value="1"/>
</dbReference>
<sequence length="778" mass="84473">MRLNACSVRSQASPSVWAFVAADVAGRATSFAPQSQAAFTSRYPPMHFTRALGWIRAPDKSHKGYFNQFSGLSDRMGWGFSVIRLVLDRPHPDPNSICLQAYRRWYSLFSNPFGAPLLDGQNQQLRPVTTKNLLGACFDIRPSPSFSHKPLKSFAATVKPYQSVFGTPWWDCQNQLLRSMARKNLSGPCFAVHASSSSFNYTPVRSFAAPVQAKLKPKPALDSNEGPRLNTAITAPYVRLVTDEGHGIVSRREALDRATKLNLDLVEVQRNANPPVCKIMDFHKEKFKQEVKEKERAKSKTSIALRSGENKEVRFKAKIKLRDLKIKADLVVRLMERGYRVKCTAMPTGKEEDGLGELISQLLPLIEDVSVIESGPHVDTKQAYVIVRHTKFATKKSGKKVSKVVDTAAKGFQGAVSRTPEALTSMSQDGKALQSEEWDPVDCSSEAEDEAQENFKEEADWKVFNNTNDSGDLFNFDSEGSSTHSGISGNADNASSRARLMDKNIGDTSHHKVTPPVSGFTVPGPGLGSLRSAVETSKEPSVVDDNRYSKRTAVKGRFNQPYLSERNNAAPYFRAARNQGRTQQEPMRTEGQGRRVDAKQPQFYATTPPPSSSPGISKVARTPDGRSGDATMTKADDTDSPSKGYGIFSLKSSATGNGKSQPNLNIGKPGDIGSHAPSYGIFSSSKVPNSGLRNSGGETSAKNENPSSPTPGYGNFSTKKPAASSDQHSGDSPPGIHDGSPRLAALFGNQPPQNSPTGPRHEASAGARWPGEASGILG</sequence>
<dbReference type="PANTHER" id="PTHR10938:SF4">
    <property type="entry name" value="TRANSLATION INITIATION FACTOR IF3-1, MITOCHONDRIAL"/>
    <property type="match status" value="1"/>
</dbReference>
<dbReference type="Gene3D" id="3.30.110.10">
    <property type="entry name" value="Translation initiation factor 3 (IF-3), C-terminal domain"/>
    <property type="match status" value="1"/>
</dbReference>
<keyword evidence="8" id="KW-1185">Reference proteome</keyword>
<feature type="compositionally biased region" description="Basic and acidic residues" evidence="5">
    <location>
        <begin position="587"/>
        <end position="598"/>
    </location>
</feature>
<dbReference type="Proteomes" id="UP001222027">
    <property type="component" value="Unassembled WGS sequence"/>
</dbReference>
<comment type="similarity">
    <text evidence="1">Belongs to the IF-3 family.</text>
</comment>
<evidence type="ECO:0000256" key="1">
    <source>
        <dbReference type="ARBA" id="ARBA00005439"/>
    </source>
</evidence>
<gene>
    <name evidence="7" type="ORF">OPV22_019509</name>
</gene>
<evidence type="ECO:0000259" key="6">
    <source>
        <dbReference type="Pfam" id="PF05198"/>
    </source>
</evidence>
<organism evidence="7 8">
    <name type="scientific">Ensete ventricosum</name>
    <name type="common">Abyssinian banana</name>
    <name type="synonym">Musa ensete</name>
    <dbReference type="NCBI Taxonomy" id="4639"/>
    <lineage>
        <taxon>Eukaryota</taxon>
        <taxon>Viridiplantae</taxon>
        <taxon>Streptophyta</taxon>
        <taxon>Embryophyta</taxon>
        <taxon>Tracheophyta</taxon>
        <taxon>Spermatophyta</taxon>
        <taxon>Magnoliopsida</taxon>
        <taxon>Liliopsida</taxon>
        <taxon>Zingiberales</taxon>
        <taxon>Musaceae</taxon>
        <taxon>Ensete</taxon>
    </lineage>
</organism>
<keyword evidence="2" id="KW-0396">Initiation factor</keyword>
<feature type="region of interest" description="Disordered" evidence="5">
    <location>
        <begin position="474"/>
        <end position="493"/>
    </location>
</feature>
<dbReference type="InterPro" id="IPR036788">
    <property type="entry name" value="T_IF-3_C_sf"/>
</dbReference>
<dbReference type="GO" id="GO:0043022">
    <property type="term" value="F:ribosome binding"/>
    <property type="evidence" value="ECO:0007669"/>
    <property type="project" value="TreeGrafter"/>
</dbReference>
<dbReference type="Pfam" id="PF05198">
    <property type="entry name" value="IF3_N"/>
    <property type="match status" value="1"/>
</dbReference>
<protein>
    <recommendedName>
        <fullName evidence="6">Translation initiation factor 3 N-terminal domain-containing protein</fullName>
    </recommendedName>
</protein>
<dbReference type="SUPFAM" id="SSF54364">
    <property type="entry name" value="Translation initiation factor IF3, N-terminal domain"/>
    <property type="match status" value="1"/>
</dbReference>
<dbReference type="GO" id="GO:0032790">
    <property type="term" value="P:ribosome disassembly"/>
    <property type="evidence" value="ECO:0007669"/>
    <property type="project" value="TreeGrafter"/>
</dbReference>
<evidence type="ECO:0000256" key="3">
    <source>
        <dbReference type="ARBA" id="ARBA00022917"/>
    </source>
</evidence>
<dbReference type="InterPro" id="IPR019814">
    <property type="entry name" value="Translation_initiation_fac_3_N"/>
</dbReference>
<dbReference type="SUPFAM" id="SSF55200">
    <property type="entry name" value="Translation initiation factor IF3, C-terminal domain"/>
    <property type="match status" value="1"/>
</dbReference>
<feature type="compositionally biased region" description="Acidic residues" evidence="5">
    <location>
        <begin position="436"/>
        <end position="452"/>
    </location>
</feature>
<evidence type="ECO:0000256" key="4">
    <source>
        <dbReference type="SAM" id="Coils"/>
    </source>
</evidence>
<keyword evidence="4" id="KW-0175">Coiled coil</keyword>
<feature type="domain" description="Translation initiation factor 3 N-terminal" evidence="6">
    <location>
        <begin position="230"/>
        <end position="295"/>
    </location>
</feature>
<dbReference type="AlphaFoldDB" id="A0AAV8QC61"/>
<feature type="coiled-coil region" evidence="4">
    <location>
        <begin position="251"/>
        <end position="300"/>
    </location>
</feature>
<dbReference type="EMBL" id="JAQQAF010000006">
    <property type="protein sequence ID" value="KAJ8475782.1"/>
    <property type="molecule type" value="Genomic_DNA"/>
</dbReference>
<dbReference type="GO" id="GO:0003743">
    <property type="term" value="F:translation initiation factor activity"/>
    <property type="evidence" value="ECO:0007669"/>
    <property type="project" value="UniProtKB-KW"/>
</dbReference>
<dbReference type="InterPro" id="IPR036787">
    <property type="entry name" value="T_IF-3_N_sf"/>
</dbReference>
<evidence type="ECO:0000256" key="5">
    <source>
        <dbReference type="SAM" id="MobiDB-lite"/>
    </source>
</evidence>
<dbReference type="FunFam" id="3.10.20.80:FF:000005">
    <property type="entry name" value="Predicted protein"/>
    <property type="match status" value="1"/>
</dbReference>
<keyword evidence="3" id="KW-0648">Protein biosynthesis</keyword>
<feature type="region of interest" description="Disordered" evidence="5">
    <location>
        <begin position="574"/>
        <end position="778"/>
    </location>
</feature>
<evidence type="ECO:0000256" key="2">
    <source>
        <dbReference type="ARBA" id="ARBA00022540"/>
    </source>
</evidence>
<dbReference type="Gene3D" id="3.10.20.80">
    <property type="entry name" value="Translation initiation factor 3 (IF-3), N-terminal domain"/>
    <property type="match status" value="1"/>
</dbReference>
<proteinExistence type="inferred from homology"/>
<reference evidence="7 8" key="1">
    <citation type="submission" date="2022-12" db="EMBL/GenBank/DDBJ databases">
        <title>Chromosome-scale assembly of the Ensete ventricosum genome.</title>
        <authorList>
            <person name="Dussert Y."/>
            <person name="Stocks J."/>
            <person name="Wendawek A."/>
            <person name="Woldeyes F."/>
            <person name="Nichols R.A."/>
            <person name="Borrell J.S."/>
        </authorList>
    </citation>
    <scope>NUCLEOTIDE SEQUENCE [LARGE SCALE GENOMIC DNA]</scope>
    <source>
        <strain evidence="8">cv. Maze</strain>
        <tissue evidence="7">Seeds</tissue>
    </source>
</reference>
<accession>A0AAV8QC61</accession>
<feature type="compositionally biased region" description="Polar residues" evidence="5">
    <location>
        <begin position="681"/>
        <end position="707"/>
    </location>
</feature>
<feature type="compositionally biased region" description="Polar residues" evidence="5">
    <location>
        <begin position="478"/>
        <end position="493"/>
    </location>
</feature>
<evidence type="ECO:0000313" key="7">
    <source>
        <dbReference type="EMBL" id="KAJ8475782.1"/>
    </source>
</evidence>
<comment type="caution">
    <text evidence="7">The sequence shown here is derived from an EMBL/GenBank/DDBJ whole genome shotgun (WGS) entry which is preliminary data.</text>
</comment>
<dbReference type="FunFam" id="3.30.110.10:FF:000005">
    <property type="entry name" value="Translation initiation factor 3 (IF-3) family protein"/>
    <property type="match status" value="1"/>
</dbReference>
<dbReference type="InterPro" id="IPR001288">
    <property type="entry name" value="Translation_initiation_fac_3"/>
</dbReference>
<dbReference type="NCBIfam" id="TIGR00168">
    <property type="entry name" value="infC"/>
    <property type="match status" value="1"/>
</dbReference>